<sequence length="556" mass="59884">NTATDKEGRSVPAPGQGILTTARELPSLVKSPLLDINYRQRQLAFARQNISHWVTTELDQLRSEINSNSNSNSDSGSDSEFEFVLPPNLSKEDYLKERTQYINNEAIRMERVAQSQWGMDFYKNDPRISPLRGALAVYNLTVDDIGVASFHGTSTVANDKNESDVFNQQFAHLGRTPGNACPAIFQKYLTGHSKGAAAAWMLNGVTQSILSGIIPGNRNADNIDSAMNKFDYILYPSTSIQTDGIKAGLLKSFGFGQVGGEVLVVHPDHLFASLSESAYSSYCQKVEKRKLSAFRVYHDSLTGVRPYVKVKSSAPYSSEIQSSVYLDPTSRAHYDPISQSYSFSSPSPSRSPSNSNSNSKSTPTQIQIQTQTQSSTFASSLTSPISPSAPSSSSSSPDGIAALLLSSLPKHSTSSSSSSHTGVGMDFELVSALNYDPSSSFISNNFTPAEIAYCSSHPDPASSFTGKWCAKEAVYKAISNFTSSTSNPNSANPWSGITRGPAQPLINIEILNDQFGAPYVTFHNESKNLLSSAGIKNVAVSISHSGSYAGAFALAQ</sequence>
<dbReference type="Gene3D" id="6.10.140.1410">
    <property type="match status" value="1"/>
</dbReference>
<evidence type="ECO:0000256" key="2">
    <source>
        <dbReference type="ARBA" id="ARBA00022723"/>
    </source>
</evidence>
<evidence type="ECO:0000256" key="7">
    <source>
        <dbReference type="ARBA" id="ARBA00048508"/>
    </source>
</evidence>
<dbReference type="OrthoDB" id="2015551at2759"/>
<dbReference type="Proteomes" id="UP000188320">
    <property type="component" value="Unassembled WGS sequence"/>
</dbReference>
<dbReference type="GO" id="GO:0000287">
    <property type="term" value="F:magnesium ion binding"/>
    <property type="evidence" value="ECO:0007669"/>
    <property type="project" value="InterPro"/>
</dbReference>
<dbReference type="InterPro" id="IPR004568">
    <property type="entry name" value="Ppantetheine-prot_Trfase_dom"/>
</dbReference>
<keyword evidence="11" id="KW-1185">Reference proteome</keyword>
<feature type="region of interest" description="Disordered" evidence="8">
    <location>
        <begin position="337"/>
        <end position="397"/>
    </location>
</feature>
<keyword evidence="1" id="KW-0808">Transferase</keyword>
<dbReference type="InterPro" id="IPR020841">
    <property type="entry name" value="PKS_Beta-ketoAc_synthase_dom"/>
</dbReference>
<proteinExistence type="predicted"/>
<keyword evidence="3" id="KW-0460">Magnesium</keyword>
<dbReference type="InterPro" id="IPR016039">
    <property type="entry name" value="Thiolase-like"/>
</dbReference>
<reference evidence="11" key="1">
    <citation type="submission" date="2017-01" db="EMBL/GenBank/DDBJ databases">
        <authorList>
            <person name="Wang Y."/>
            <person name="White M."/>
            <person name="Kvist S."/>
            <person name="Moncalvo J.-M."/>
        </authorList>
    </citation>
    <scope>NUCLEOTIDE SEQUENCE [LARGE SCALE GENOMIC DNA]</scope>
    <source>
        <strain evidence="11">COL-18-3</strain>
    </source>
</reference>
<comment type="catalytic activity">
    <reaction evidence="7">
        <text>a (3R)-hydroxyacyl-[ACP] + NADP(+) = a 3-oxoacyl-[ACP] + NADPH + H(+)</text>
        <dbReference type="Rhea" id="RHEA:17397"/>
        <dbReference type="Rhea" id="RHEA-COMP:9916"/>
        <dbReference type="Rhea" id="RHEA-COMP:9945"/>
        <dbReference type="ChEBI" id="CHEBI:15378"/>
        <dbReference type="ChEBI" id="CHEBI:57783"/>
        <dbReference type="ChEBI" id="CHEBI:58349"/>
        <dbReference type="ChEBI" id="CHEBI:78776"/>
        <dbReference type="ChEBI" id="CHEBI:78827"/>
        <dbReference type="EC" id="1.1.1.100"/>
    </reaction>
</comment>
<comment type="caution">
    <text evidence="10">The sequence shown here is derived from an EMBL/GenBank/DDBJ whole genome shotgun (WGS) entry which is preliminary data.</text>
</comment>
<feature type="non-terminal residue" evidence="10">
    <location>
        <position position="1"/>
    </location>
</feature>
<organism evidence="10 11">
    <name type="scientific">Zancudomyces culisetae</name>
    <name type="common">Gut fungus</name>
    <name type="synonym">Smittium culisetae</name>
    <dbReference type="NCBI Taxonomy" id="1213189"/>
    <lineage>
        <taxon>Eukaryota</taxon>
        <taxon>Fungi</taxon>
        <taxon>Fungi incertae sedis</taxon>
        <taxon>Zoopagomycota</taxon>
        <taxon>Kickxellomycotina</taxon>
        <taxon>Harpellomycetes</taxon>
        <taxon>Harpellales</taxon>
        <taxon>Legeriomycetaceae</taxon>
        <taxon>Zancudomyces</taxon>
    </lineage>
</organism>
<dbReference type="GO" id="GO:0004321">
    <property type="term" value="F:fatty-acyl-CoA synthase activity"/>
    <property type="evidence" value="ECO:0007669"/>
    <property type="project" value="UniProtKB-EC"/>
</dbReference>
<dbReference type="AlphaFoldDB" id="A0A1R1PLT9"/>
<dbReference type="InterPro" id="IPR014031">
    <property type="entry name" value="Ketoacyl_synth_C"/>
</dbReference>
<dbReference type="Gene3D" id="3.90.470.20">
    <property type="entry name" value="4'-phosphopantetheinyl transferase domain"/>
    <property type="match status" value="1"/>
</dbReference>
<evidence type="ECO:0000256" key="8">
    <source>
        <dbReference type="SAM" id="MobiDB-lite"/>
    </source>
</evidence>
<protein>
    <submittedName>
        <fullName evidence="10">Fatty acid synthase subunit alpha</fullName>
    </submittedName>
</protein>
<feature type="domain" description="Ketosynthase family 3 (KS3)" evidence="9">
    <location>
        <begin position="1"/>
        <end position="266"/>
    </location>
</feature>
<dbReference type="PROSITE" id="PS52004">
    <property type="entry name" value="KS3_2"/>
    <property type="match status" value="1"/>
</dbReference>
<dbReference type="GO" id="GO:0004316">
    <property type="term" value="F:3-oxoacyl-[acyl-carrier-protein] reductase (NADPH) activity"/>
    <property type="evidence" value="ECO:0007669"/>
    <property type="project" value="UniProtKB-EC"/>
</dbReference>
<dbReference type="Gene3D" id="3.40.47.10">
    <property type="match status" value="1"/>
</dbReference>
<accession>A0A1R1PLT9</accession>
<dbReference type="SUPFAM" id="SSF56214">
    <property type="entry name" value="4'-phosphopantetheinyl transferase"/>
    <property type="match status" value="1"/>
</dbReference>
<gene>
    <name evidence="10" type="ORF">AX774_g4630</name>
</gene>
<dbReference type="InterPro" id="IPR037143">
    <property type="entry name" value="4-PPantetheinyl_Trfase_dom_sf"/>
</dbReference>
<evidence type="ECO:0000256" key="5">
    <source>
        <dbReference type="ARBA" id="ARBA00023002"/>
    </source>
</evidence>
<evidence type="ECO:0000313" key="11">
    <source>
        <dbReference type="Proteomes" id="UP000188320"/>
    </source>
</evidence>
<keyword evidence="5" id="KW-0560">Oxidoreductase</keyword>
<dbReference type="NCBIfam" id="TIGR00556">
    <property type="entry name" value="pantethn_trn"/>
    <property type="match status" value="1"/>
</dbReference>
<dbReference type="Pfam" id="PF02801">
    <property type="entry name" value="Ketoacyl-synt_C"/>
    <property type="match status" value="1"/>
</dbReference>
<evidence type="ECO:0000256" key="6">
    <source>
        <dbReference type="ARBA" id="ARBA00048237"/>
    </source>
</evidence>
<dbReference type="GO" id="GO:0008897">
    <property type="term" value="F:holo-[acyl-carrier-protein] synthase activity"/>
    <property type="evidence" value="ECO:0007669"/>
    <property type="project" value="InterPro"/>
</dbReference>
<evidence type="ECO:0000259" key="9">
    <source>
        <dbReference type="PROSITE" id="PS52004"/>
    </source>
</evidence>
<keyword evidence="4" id="KW-0521">NADP</keyword>
<dbReference type="Pfam" id="PF01648">
    <property type="entry name" value="ACPS"/>
    <property type="match status" value="1"/>
</dbReference>
<evidence type="ECO:0000256" key="3">
    <source>
        <dbReference type="ARBA" id="ARBA00022842"/>
    </source>
</evidence>
<dbReference type="EMBL" id="LSSK01000790">
    <property type="protein sequence ID" value="OMH81907.1"/>
    <property type="molecule type" value="Genomic_DNA"/>
</dbReference>
<name>A0A1R1PLT9_ZANCU</name>
<evidence type="ECO:0000256" key="1">
    <source>
        <dbReference type="ARBA" id="ARBA00022679"/>
    </source>
</evidence>
<keyword evidence="2" id="KW-0479">Metal-binding</keyword>
<dbReference type="SUPFAM" id="SSF53901">
    <property type="entry name" value="Thiolase-like"/>
    <property type="match status" value="1"/>
</dbReference>
<evidence type="ECO:0000313" key="10">
    <source>
        <dbReference type="EMBL" id="OMH81907.1"/>
    </source>
</evidence>
<dbReference type="GO" id="GO:0006633">
    <property type="term" value="P:fatty acid biosynthetic process"/>
    <property type="evidence" value="ECO:0007669"/>
    <property type="project" value="InterPro"/>
</dbReference>
<evidence type="ECO:0000256" key="4">
    <source>
        <dbReference type="ARBA" id="ARBA00022857"/>
    </source>
</evidence>
<comment type="catalytic activity">
    <reaction evidence="6">
        <text>acetyl-CoA + n malonyl-CoA + 2n NADPH + 4n H(+) = a long-chain-acyl-CoA + n CoA + n CO2 + 2n NADP(+).</text>
        <dbReference type="EC" id="2.3.1.86"/>
    </reaction>
</comment>
<dbReference type="InterPro" id="IPR008278">
    <property type="entry name" value="4-PPantetheinyl_Trfase_dom"/>
</dbReference>